<proteinExistence type="predicted"/>
<comment type="caution">
    <text evidence="2">The sequence shown here is derived from an EMBL/GenBank/DDBJ whole genome shotgun (WGS) entry which is preliminary data.</text>
</comment>
<name>A0A835PGC5_VANPL</name>
<reference evidence="2 3" key="1">
    <citation type="journal article" date="2020" name="Nat. Food">
        <title>A phased Vanilla planifolia genome enables genetic improvement of flavour and production.</title>
        <authorList>
            <person name="Hasing T."/>
            <person name="Tang H."/>
            <person name="Brym M."/>
            <person name="Khazi F."/>
            <person name="Huang T."/>
            <person name="Chambers A.H."/>
        </authorList>
    </citation>
    <scope>NUCLEOTIDE SEQUENCE [LARGE SCALE GENOMIC DNA]</scope>
    <source>
        <tissue evidence="2">Leaf</tissue>
    </source>
</reference>
<keyword evidence="3" id="KW-1185">Reference proteome</keyword>
<evidence type="ECO:0000256" key="1">
    <source>
        <dbReference type="SAM" id="MobiDB-lite"/>
    </source>
</evidence>
<dbReference type="AlphaFoldDB" id="A0A835PGC5"/>
<evidence type="ECO:0000313" key="3">
    <source>
        <dbReference type="Proteomes" id="UP000636800"/>
    </source>
</evidence>
<sequence>MIPPLLRVSPDIWKEILQPKIQSKNRQGDENPGKASRMEQEENEKLEASCLEIFLLTVEFVGRLAVMNLETKVPFCMVLIGLPLMKWKLAEDMTNLFGGQRAKRKPVWVDEEEERTEVDLLAVSRLRNWEGRTDEK</sequence>
<evidence type="ECO:0000313" key="2">
    <source>
        <dbReference type="EMBL" id="KAG0452143.1"/>
    </source>
</evidence>
<protein>
    <submittedName>
        <fullName evidence="2">Uncharacterized protein</fullName>
    </submittedName>
</protein>
<dbReference type="EMBL" id="JADCNL010000023">
    <property type="protein sequence ID" value="KAG0452143.1"/>
    <property type="molecule type" value="Genomic_DNA"/>
</dbReference>
<accession>A0A835PGC5</accession>
<gene>
    <name evidence="2" type="ORF">HPP92_026114</name>
</gene>
<dbReference type="OrthoDB" id="273181at2759"/>
<feature type="compositionally biased region" description="Basic and acidic residues" evidence="1">
    <location>
        <begin position="26"/>
        <end position="42"/>
    </location>
</feature>
<feature type="region of interest" description="Disordered" evidence="1">
    <location>
        <begin position="23"/>
        <end position="42"/>
    </location>
</feature>
<organism evidence="2 3">
    <name type="scientific">Vanilla planifolia</name>
    <name type="common">Vanilla</name>
    <dbReference type="NCBI Taxonomy" id="51239"/>
    <lineage>
        <taxon>Eukaryota</taxon>
        <taxon>Viridiplantae</taxon>
        <taxon>Streptophyta</taxon>
        <taxon>Embryophyta</taxon>
        <taxon>Tracheophyta</taxon>
        <taxon>Spermatophyta</taxon>
        <taxon>Magnoliopsida</taxon>
        <taxon>Liliopsida</taxon>
        <taxon>Asparagales</taxon>
        <taxon>Orchidaceae</taxon>
        <taxon>Vanilloideae</taxon>
        <taxon>Vanilleae</taxon>
        <taxon>Vanilla</taxon>
    </lineage>
</organism>
<dbReference type="Proteomes" id="UP000636800">
    <property type="component" value="Unassembled WGS sequence"/>
</dbReference>